<comment type="caution">
    <text evidence="1">The sequence shown here is derived from an EMBL/GenBank/DDBJ whole genome shotgun (WGS) entry which is preliminary data.</text>
</comment>
<evidence type="ECO:0000313" key="1">
    <source>
        <dbReference type="EMBL" id="GMM59859.1"/>
    </source>
</evidence>
<dbReference type="EMBL" id="BTFW01000001">
    <property type="protein sequence ID" value="GMM59859.1"/>
    <property type="molecule type" value="Genomic_DNA"/>
</dbReference>
<gene>
    <name evidence="1" type="ORF">NUTIK01_06360</name>
</gene>
<organism evidence="1 2">
    <name type="scientific">Novosphingobium pituita</name>
    <dbReference type="NCBI Taxonomy" id="3056842"/>
    <lineage>
        <taxon>Bacteria</taxon>
        <taxon>Pseudomonadati</taxon>
        <taxon>Pseudomonadota</taxon>
        <taxon>Alphaproteobacteria</taxon>
        <taxon>Sphingomonadales</taxon>
        <taxon>Sphingomonadaceae</taxon>
        <taxon>Novosphingobium</taxon>
    </lineage>
</organism>
<sequence>MTAAPSLLPPNATPLERALEMLAALRLGKIDTPFRELWNAQTCPEELLPYLAWGLSVDQWSADWPLYIRRARVASAIEIQRRKGTPKSVVDVINSFGGSVKMREWFETTPPGVPHTFNLSVSLGGQSSDAPSADFINAVIAEVNRTKPVRSQYDFSVALATRAQVGLHAAARAVTYARLFCQA</sequence>
<protein>
    <submittedName>
        <fullName evidence="1">Phage tail protein I</fullName>
    </submittedName>
</protein>
<dbReference type="Pfam" id="PF09684">
    <property type="entry name" value="Tail_P2_I"/>
    <property type="match status" value="1"/>
</dbReference>
<dbReference type="RefSeq" id="WP_317973690.1">
    <property type="nucleotide sequence ID" value="NZ_BTFW01000001.1"/>
</dbReference>
<keyword evidence="2" id="KW-1185">Reference proteome</keyword>
<reference evidence="1 2" key="1">
    <citation type="submission" date="2023-06" db="EMBL/GenBank/DDBJ databases">
        <title>Draft genome sequence of Novosphingobium sp. strain IK01.</title>
        <authorList>
            <person name="Hatamoto M."/>
            <person name="Ikarashi T."/>
            <person name="Yamaguchi T."/>
        </authorList>
    </citation>
    <scope>NUCLEOTIDE SEQUENCE [LARGE SCALE GENOMIC DNA]</scope>
    <source>
        <strain evidence="1 2">IK01</strain>
    </source>
</reference>
<accession>A0ABQ6P3M3</accession>
<dbReference type="NCBIfam" id="TIGR01634">
    <property type="entry name" value="tail_P2_I"/>
    <property type="match status" value="1"/>
</dbReference>
<evidence type="ECO:0000313" key="2">
    <source>
        <dbReference type="Proteomes" id="UP001187221"/>
    </source>
</evidence>
<name>A0ABQ6P3M3_9SPHN</name>
<dbReference type="Proteomes" id="UP001187221">
    <property type="component" value="Unassembled WGS sequence"/>
</dbReference>
<proteinExistence type="predicted"/>
<dbReference type="InterPro" id="IPR006521">
    <property type="entry name" value="Tail_protein_I"/>
</dbReference>